<protein>
    <submittedName>
        <fullName evidence="1">Uncharacterized protein</fullName>
    </submittedName>
</protein>
<dbReference type="OrthoDB" id="10307652at2759"/>
<dbReference type="VEuPathDB" id="FungiDB:RhiirFUN_008640"/>
<dbReference type="VEuPathDB" id="FungiDB:RhiirFUN_008639"/>
<evidence type="ECO:0000313" key="2">
    <source>
        <dbReference type="Proteomes" id="UP000684084"/>
    </source>
</evidence>
<dbReference type="Proteomes" id="UP000684084">
    <property type="component" value="Unassembled WGS sequence"/>
</dbReference>
<organism evidence="1 2">
    <name type="scientific">Rhizophagus irregularis</name>
    <dbReference type="NCBI Taxonomy" id="588596"/>
    <lineage>
        <taxon>Eukaryota</taxon>
        <taxon>Fungi</taxon>
        <taxon>Fungi incertae sedis</taxon>
        <taxon>Mucoromycota</taxon>
        <taxon>Glomeromycotina</taxon>
        <taxon>Glomeromycetes</taxon>
        <taxon>Glomerales</taxon>
        <taxon>Glomeraceae</taxon>
        <taxon>Rhizophagus</taxon>
    </lineage>
</organism>
<dbReference type="EMBL" id="CAGKOT010000108">
    <property type="protein sequence ID" value="CAB5396066.1"/>
    <property type="molecule type" value="Genomic_DNA"/>
</dbReference>
<reference evidence="1" key="1">
    <citation type="submission" date="2020-05" db="EMBL/GenBank/DDBJ databases">
        <authorList>
            <person name="Rincon C."/>
            <person name="Sanders R I."/>
            <person name="Robbins C."/>
            <person name="Chaturvedi A."/>
        </authorList>
    </citation>
    <scope>NUCLEOTIDE SEQUENCE</scope>
    <source>
        <strain evidence="1">CHB12</strain>
    </source>
</reference>
<evidence type="ECO:0000313" key="1">
    <source>
        <dbReference type="EMBL" id="CAB5396066.1"/>
    </source>
</evidence>
<comment type="caution">
    <text evidence="1">The sequence shown here is derived from an EMBL/GenBank/DDBJ whole genome shotgun (WGS) entry which is preliminary data.</text>
</comment>
<name>A0A915ZYL2_9GLOM</name>
<accession>A0A915ZYL2</accession>
<sequence length="229" mass="27109">MNYSMWLLIKWTETNRRFMMDSQLLPSSLEIPFFFYCKSAVSTVIRRKSWFTTHILIRHVRSHVLLISLINSGFDYPTQGPTNMRTIVQSYSCVQARRTSVEFYPILELLIKKKNLKRYSHLKGRLGKDVDISLWNDTITNIISVIIINFTRRLNVFHEYINNFLICLVLNNKIISVKTFEASTLLYCHLFDFNEMIDNKPSLCFYSIYCKNCDGFSIYLTEWISYAIK</sequence>
<gene>
    <name evidence="1" type="ORF">CHRIB12_LOCUS24155</name>
</gene>
<proteinExistence type="predicted"/>
<dbReference type="AlphaFoldDB" id="A0A915ZYL2"/>